<evidence type="ECO:0000313" key="2">
    <source>
        <dbReference type="Proteomes" id="UP000831701"/>
    </source>
</evidence>
<evidence type="ECO:0000313" key="1">
    <source>
        <dbReference type="EMBL" id="KAI3353089.1"/>
    </source>
</evidence>
<accession>A0ACB8VBZ0</accession>
<reference evidence="1" key="1">
    <citation type="submission" date="2022-04" db="EMBL/GenBank/DDBJ databases">
        <title>Jade perch genome.</title>
        <authorList>
            <person name="Chao B."/>
        </authorList>
    </citation>
    <scope>NUCLEOTIDE SEQUENCE</scope>
    <source>
        <strain evidence="1">CB-2022</strain>
    </source>
</reference>
<dbReference type="EMBL" id="CM041553">
    <property type="protein sequence ID" value="KAI3353089.1"/>
    <property type="molecule type" value="Genomic_DNA"/>
</dbReference>
<protein>
    <submittedName>
        <fullName evidence="1">Uncharacterized protein</fullName>
    </submittedName>
</protein>
<name>A0ACB8VBZ0_9TELE</name>
<feature type="non-terminal residue" evidence="1">
    <location>
        <position position="1"/>
    </location>
</feature>
<dbReference type="Proteomes" id="UP000831701">
    <property type="component" value="Chromosome 23"/>
</dbReference>
<gene>
    <name evidence="1" type="ORF">L3Q82_019657</name>
</gene>
<proteinExistence type="predicted"/>
<sequence>FLLVPRGRHVVHAQVTCRRAREPIRGARRKQLTENNNRAAATSPPAGGGGECVCVSAGLPHAAHQTGCDETSELLLTCEAASFPVKEEEEEEDKPGAARTMAPSLIRACRSLALSTWLLSFCFVHLLCLDFTVAEKEEWYTAFVNITYQDPFTSDVRTEKTECGRYGEHSPKREARGLILVPTLPQDRQACDPGVRFPAVPPNTTWVALVAAGNCTYEEKIRNAASHNASAVVVYNVGSAGANETITMPHSGTGDVVAIMIPEPKGREIVALLEQHITVSLFITIGTRNLQKYVSRTSVVFVSISFIVLMIISLAWLVFYYIQRFRYANARDRNQRRLGDAAKKAISKLQIRTIKKGDKETEADFDNCAVCIEGYKPNDVVRILPCRHVFHKHCVDPWLQDHRTCPMCKMNILKALGIPLNADCLDDIPPDYETSVGGPPTNPISGASEITVNESSVVLDPAGRAIGLQQLHPNAETGPQAGEESRIIASSEHQPPLSSDSDTSIIMGVEDAVNVNFIVDNMRPLLYSPVLNLGTMFNSTTDSRTGPEFTVCPVGGSSGQGDIQSAKTKTEEEEEEEGKAEGVSGCSLRVCSSRMGRGGEELSDFQRGTVVGCHMCKKSVREISALLSLPRSTVSAVILKWKRGGITTALPRSGRPHKLKEEDRQVLERVAVGKCLPSVEALATEFQTASGTSVSSRTVRRELHEMGFRGRVSTYNKPRGGEKAESQAGPSQAEARVDVCRLDLRVGRIITALQLPETDSLYVAQVDVGEVSPRTVVSKLAQHIPVDQMQNRMAVLLCNVKPAEVRGVVSQALLLCASSPGKVEIIDPPSGAVPGDRITFQGFPGEPDRELSLQMEVWEQVRADLRTDGQCVAQPTGELPLSNRNRRNMWVSPEDVLLAGALWITERANPYFILQKRKGHGDGGGGLAVLTVFWALTGLLVGTLDVVLDSSARMAPYRILYQTPDSLVYWTIAHGTSRKEITEHWEWLEHNLLQTLSIFENENDITTFVKGKVQGIIAEYNKNQDVKEDDDTDKFKEASAKFRKLFGMPEEEKLVNYYSCSLWKGKVPRQGWLYLSINHLCFYSYLLGKEAKLVVRWADITQLEKSATLLLPDAIKVSTRMNEHVFSVFLNINETFKLAEQLANIAMRQLLDNKGFEQDRSLPKLKKKSPKKVSALKRDLDARAKSERYRALFRLPKDEKLDGHTDCTLWTPFNKMHILGQMFVSTNYICFTSKEETLCSLIIPLREVTIVEKADSSNVLPSPLSISTKNRMTFLFANLKDRDFLVQRISDFLQQTTPKTHLERELTSSLNSSDDEVYSQHGSLLSSSPQHSLSSESERTFNLNDSSVPTATQALMTMYRRRSPEEFNPKLAKEFLKEQAWKNHFTEYGEGVCMYRTEKTKELVLKGIPESMRGELWLLFSGAINEMATHPGYYEDLVEKSMGKYNLATEEIERDLHRSLPEHPAFQNEMGIAALRRVLTAYAFRNPNIGYCQAMNIVTSVLLLYAKEEEAFWLLVALCERMLPDYYNTRVVGALVDQGVFEELAREYVPQLYDCMQDLGVISTISLSWFLTLFLSVMPFESAVVVVDCFFYDGIKVIFQLALSVLHANIHQLLGCKDDGEAMTVLGRYLDSVTNKDSTLPPIPHLHSLLTDNGEPHPEVDIFKLVRSSYEKFGSIRADVIEQMRFKQRLRVIQTIEDTTKRNVVRTHVRTIVTETAFSIDELEELYVLFKAEHLTSCYWGGSSNPTERHDPSLPYLEQYRIDVEQFKGLFNLLFPWANGSHSDPLAVRFFRLLDQNGDALINFREFISGLGVLCHGDLTEKLKLLYKMHVLPEITHEQEEPDSAFEATQYFFEDITPETSIGHDSKCRSEKDDGFVRVTFKTEKVKKLNTPEYRHYLKLWNQETKPKLENTKDFPKLNQSQFIELCKTLYSMFSEDVAEQELYHATATVTSLLLEMGEVGKLFSSSCRKDHNAEGKSEPSMCRRDAADPQTAQEAEPDTFVPAGLENKQSPCEEGKGDEQLPPMQDIKLEDSSPKDNCTSSAMLISDDETKDDTSMSSYSVLSAGSHELDEKLQCEDIADDTVLVRSDEGPNGERSSRPHGGGAHNRVLPHSTSIDKDWAITFEQFLASVLTEQALVHYFEKPVEVAARITNAKNVRKVGRPLLSTSDYEISLSG</sequence>
<comment type="caution">
    <text evidence="1">The sequence shown here is derived from an EMBL/GenBank/DDBJ whole genome shotgun (WGS) entry which is preliminary data.</text>
</comment>
<keyword evidence="2" id="KW-1185">Reference proteome</keyword>
<organism evidence="1 2">
    <name type="scientific">Scortum barcoo</name>
    <name type="common">barcoo grunter</name>
    <dbReference type="NCBI Taxonomy" id="214431"/>
    <lineage>
        <taxon>Eukaryota</taxon>
        <taxon>Metazoa</taxon>
        <taxon>Chordata</taxon>
        <taxon>Craniata</taxon>
        <taxon>Vertebrata</taxon>
        <taxon>Euteleostomi</taxon>
        <taxon>Actinopterygii</taxon>
        <taxon>Neopterygii</taxon>
        <taxon>Teleostei</taxon>
        <taxon>Neoteleostei</taxon>
        <taxon>Acanthomorphata</taxon>
        <taxon>Eupercaria</taxon>
        <taxon>Centrarchiformes</taxon>
        <taxon>Terapontoidei</taxon>
        <taxon>Terapontidae</taxon>
        <taxon>Scortum</taxon>
    </lineage>
</organism>